<dbReference type="EMBL" id="FPHN01000034">
    <property type="protein sequence ID" value="SFV54397.1"/>
    <property type="molecule type" value="Genomic_DNA"/>
</dbReference>
<dbReference type="AlphaFoldDB" id="A0A1W1BLL2"/>
<reference evidence="1" key="1">
    <citation type="submission" date="2016-10" db="EMBL/GenBank/DDBJ databases">
        <authorList>
            <person name="de Groot N.N."/>
        </authorList>
    </citation>
    <scope>NUCLEOTIDE SEQUENCE</scope>
</reference>
<sequence length="253" mass="29708">MLSSFNQNYTVSSNIQFINPLYQKIAKELSEFSSHFLSNSFKTLIEGKTIEDIIDNLELLQEKKTVENFKSYIVNIIEHLEDIRQLKYKRDSIKLYELSKIMDERGYQLNAITLLFEALGFYCLESIAKIDNIENRVNEFKGYIEDKKRPLHIYSTYTLVNESRVITKIRSRFKISTFINSKSMKEEIINHLNSIENLNQFKQFIETLEALRNNLAHGNSGFTLRGVKSIYEKNLKKFEKFVVSDDILKRGLC</sequence>
<accession>A0A1W1BLL2</accession>
<gene>
    <name evidence="1" type="ORF">MNB_SV-14-802</name>
</gene>
<protein>
    <submittedName>
        <fullName evidence="1">Uncharacterized protein</fullName>
    </submittedName>
</protein>
<organism evidence="1">
    <name type="scientific">hydrothermal vent metagenome</name>
    <dbReference type="NCBI Taxonomy" id="652676"/>
    <lineage>
        <taxon>unclassified sequences</taxon>
        <taxon>metagenomes</taxon>
        <taxon>ecological metagenomes</taxon>
    </lineage>
</organism>
<proteinExistence type="predicted"/>
<name>A0A1W1BLL2_9ZZZZ</name>
<evidence type="ECO:0000313" key="1">
    <source>
        <dbReference type="EMBL" id="SFV54397.1"/>
    </source>
</evidence>